<organism evidence="9">
    <name type="scientific">Ceriantheomorphe brasiliensis</name>
    <dbReference type="NCBI Taxonomy" id="1048506"/>
    <lineage>
        <taxon>Eukaryota</taxon>
        <taxon>Metazoa</taxon>
        <taxon>Cnidaria</taxon>
        <taxon>Anthozoa</taxon>
        <taxon>Ceriantharia</taxon>
        <taxon>Spirularia</taxon>
        <taxon>Cerianthidae</taxon>
        <taxon>Ceriantheomorphe</taxon>
    </lineage>
</organism>
<accession>A0A7G7WYR1</accession>
<evidence type="ECO:0000256" key="2">
    <source>
        <dbReference type="ARBA" id="ARBA00022670"/>
    </source>
</evidence>
<sequence length="273" mass="31480">MKFITLFSLFAFTTLCSTVSSLPSRYNQASRTDQAVIKRPKGVVYWPDGEVPYTLSSLLSQPARKAIRQALKVYKRKTCITFVPRISQENYVAFVPGQGCYSAVGQQGGRQEITISSRCETKGTILHEIMHALGFHHEQSRYDREIYVKILWWNIEPGAEKNFEVNSEDEQDTFNLTYDYDSILHYNKKAYSKNNENTIESIKNPERQLGSFDRFSSLDMIKLEKVYCVKAHAPKEECRDLKPNCKKYIQYKSYCTANKDSMKIICPESCGFC</sequence>
<dbReference type="InterPro" id="IPR034035">
    <property type="entry name" value="Astacin-like_dom"/>
</dbReference>
<dbReference type="PANTHER" id="PTHR10127">
    <property type="entry name" value="DISCOIDIN, CUB, EGF, LAMININ , AND ZINC METALLOPROTEASE DOMAIN CONTAINING"/>
    <property type="match status" value="1"/>
</dbReference>
<comment type="cofactor">
    <cofactor evidence="5 6">
        <name>Zn(2+)</name>
        <dbReference type="ChEBI" id="CHEBI:29105"/>
    </cofactor>
    <text evidence="5 6">Binds 1 zinc ion per subunit.</text>
</comment>
<proteinExistence type="evidence at transcript level"/>
<dbReference type="Gene3D" id="3.40.390.10">
    <property type="entry name" value="Collagenase (Catalytic Domain)"/>
    <property type="match status" value="1"/>
</dbReference>
<comment type="caution">
    <text evidence="4">Lacks conserved residue(s) required for the propagation of feature annotation.</text>
</comment>
<dbReference type="GO" id="GO:0004222">
    <property type="term" value="F:metalloendopeptidase activity"/>
    <property type="evidence" value="ECO:0007669"/>
    <property type="project" value="UniProtKB-UniRule"/>
</dbReference>
<evidence type="ECO:0000256" key="6">
    <source>
        <dbReference type="RuleBase" id="RU361183"/>
    </source>
</evidence>
<dbReference type="SUPFAM" id="SSF55486">
    <property type="entry name" value="Metalloproteases ('zincins'), catalytic domain"/>
    <property type="match status" value="1"/>
</dbReference>
<evidence type="ECO:0000256" key="4">
    <source>
        <dbReference type="PROSITE-ProRule" id="PRU01005"/>
    </source>
</evidence>
<dbReference type="SMART" id="SM00235">
    <property type="entry name" value="ZnMc"/>
    <property type="match status" value="1"/>
</dbReference>
<evidence type="ECO:0000259" key="7">
    <source>
        <dbReference type="PROSITE" id="PS51670"/>
    </source>
</evidence>
<dbReference type="InterPro" id="IPR001506">
    <property type="entry name" value="Peptidase_M12A"/>
</dbReference>
<keyword evidence="5 6" id="KW-0482">Metalloprotease</keyword>
<keyword evidence="6" id="KW-0732">Signal</keyword>
<feature type="domain" description="Peptidase M12A" evidence="8">
    <location>
        <begin position="41"/>
        <end position="229"/>
    </location>
</feature>
<feature type="binding site" evidence="5">
    <location>
        <position position="131"/>
    </location>
    <ligand>
        <name>Zn(2+)</name>
        <dbReference type="ChEBI" id="CHEBI:29105"/>
        <note>catalytic</note>
    </ligand>
</feature>
<dbReference type="CDD" id="cd04280">
    <property type="entry name" value="ZnMc_astacin_like"/>
    <property type="match status" value="1"/>
</dbReference>
<feature type="active site" evidence="5">
    <location>
        <position position="128"/>
    </location>
</feature>
<dbReference type="PRINTS" id="PR00480">
    <property type="entry name" value="ASTACIN"/>
</dbReference>
<keyword evidence="5 6" id="KW-0862">Zinc</keyword>
<evidence type="ECO:0000256" key="3">
    <source>
        <dbReference type="ARBA" id="ARBA00022801"/>
    </source>
</evidence>
<dbReference type="EC" id="3.4.24.-" evidence="6"/>
<dbReference type="InterPro" id="IPR006026">
    <property type="entry name" value="Peptidase_Metallo"/>
</dbReference>
<protein>
    <recommendedName>
        <fullName evidence="6">Metalloendopeptidase</fullName>
        <ecNumber evidence="6">3.4.24.-</ecNumber>
    </recommendedName>
</protein>
<evidence type="ECO:0000256" key="5">
    <source>
        <dbReference type="PROSITE-ProRule" id="PRU01211"/>
    </source>
</evidence>
<dbReference type="Pfam" id="PF01400">
    <property type="entry name" value="Astacin"/>
    <property type="match status" value="1"/>
</dbReference>
<dbReference type="AlphaFoldDB" id="A0A7G7WYR1"/>
<dbReference type="PROSITE" id="PS51864">
    <property type="entry name" value="ASTACIN"/>
    <property type="match status" value="1"/>
</dbReference>
<comment type="function">
    <text evidence="1">Metalloprotease.</text>
</comment>
<keyword evidence="3 5" id="KW-0378">Hydrolase</keyword>
<dbReference type="GO" id="GO:0006508">
    <property type="term" value="P:proteolysis"/>
    <property type="evidence" value="ECO:0007669"/>
    <property type="project" value="UniProtKB-KW"/>
</dbReference>
<dbReference type="InterPro" id="IPR003582">
    <property type="entry name" value="ShKT_dom"/>
</dbReference>
<name>A0A7G7WYR1_9CNID</name>
<feature type="binding site" evidence="5">
    <location>
        <position position="127"/>
    </location>
    <ligand>
        <name>Zn(2+)</name>
        <dbReference type="ChEBI" id="CHEBI:29105"/>
        <note>catalytic</note>
    </ligand>
</feature>
<evidence type="ECO:0000259" key="8">
    <source>
        <dbReference type="PROSITE" id="PS51864"/>
    </source>
</evidence>
<feature type="domain" description="ShKT" evidence="7">
    <location>
        <begin position="238"/>
        <end position="273"/>
    </location>
</feature>
<evidence type="ECO:0000256" key="1">
    <source>
        <dbReference type="ARBA" id="ARBA00002657"/>
    </source>
</evidence>
<keyword evidence="2 5" id="KW-0645">Protease</keyword>
<keyword evidence="5 6" id="KW-0479">Metal-binding</keyword>
<feature type="signal peptide" evidence="6">
    <location>
        <begin position="1"/>
        <end position="21"/>
    </location>
</feature>
<feature type="binding site" evidence="5">
    <location>
        <position position="137"/>
    </location>
    <ligand>
        <name>Zn(2+)</name>
        <dbReference type="ChEBI" id="CHEBI:29105"/>
        <note>catalytic</note>
    </ligand>
</feature>
<dbReference type="GO" id="GO:0008270">
    <property type="term" value="F:zinc ion binding"/>
    <property type="evidence" value="ECO:0007669"/>
    <property type="project" value="UniProtKB-UniRule"/>
</dbReference>
<dbReference type="InterPro" id="IPR024079">
    <property type="entry name" value="MetalloPept_cat_dom_sf"/>
</dbReference>
<feature type="chain" id="PRO_5029034115" description="Metalloendopeptidase" evidence="6">
    <location>
        <begin position="22"/>
        <end position="273"/>
    </location>
</feature>
<reference evidence="9" key="2">
    <citation type="submission" date="2020-07" db="EMBL/GenBank/DDBJ databases">
        <authorList>
            <person name="Klompen A.L."/>
            <person name="Macrander J."/>
            <person name="Reitzel A.M."/>
            <person name="Stampar S.N."/>
        </authorList>
    </citation>
    <scope>NUCLEOTIDE SEQUENCE</scope>
</reference>
<dbReference type="PANTHER" id="PTHR10127:SF901">
    <property type="entry name" value="METALLOENDOPEPTIDASE"/>
    <property type="match status" value="1"/>
</dbReference>
<dbReference type="EMBL" id="MT747466">
    <property type="protein sequence ID" value="QNH72400.1"/>
    <property type="molecule type" value="mRNA"/>
</dbReference>
<reference evidence="9" key="1">
    <citation type="journal article" date="2020" name="Mar. Drugs">
        <title>Transcriptomic Analysis of Four Cerianthid (Cnidaria, Ceriantharia) Venoms.</title>
        <authorList>
            <person name="Klompen A.M.L."/>
            <person name="Macrander J."/>
            <person name="Reitzel A.M."/>
            <person name="Stampar S.N."/>
        </authorList>
    </citation>
    <scope>NUCLEOTIDE SEQUENCE</scope>
</reference>
<evidence type="ECO:0000313" key="9">
    <source>
        <dbReference type="EMBL" id="QNH72400.1"/>
    </source>
</evidence>
<dbReference type="PROSITE" id="PS51670">
    <property type="entry name" value="SHKT"/>
    <property type="match status" value="1"/>
</dbReference>
<dbReference type="Pfam" id="PF01549">
    <property type="entry name" value="ShK"/>
    <property type="match status" value="1"/>
</dbReference>